<organism evidence="1 2">
    <name type="scientific">Paramecium pentaurelia</name>
    <dbReference type="NCBI Taxonomy" id="43138"/>
    <lineage>
        <taxon>Eukaryota</taxon>
        <taxon>Sar</taxon>
        <taxon>Alveolata</taxon>
        <taxon>Ciliophora</taxon>
        <taxon>Intramacronucleata</taxon>
        <taxon>Oligohymenophorea</taxon>
        <taxon>Peniculida</taxon>
        <taxon>Parameciidae</taxon>
        <taxon>Paramecium</taxon>
    </lineage>
</organism>
<sequence>MKISFLYCTIRMKYTKIDIAFNHEINRNIKEKAEIIVQYFQAEELSQECVFKLLAIESQTTIQIKIKIDLKDVKINIQNINLYLGNITNFFF</sequence>
<comment type="caution">
    <text evidence="1">The sequence shown here is derived from an EMBL/GenBank/DDBJ whole genome shotgun (WGS) entry which is preliminary data.</text>
</comment>
<accession>A0A8S1XCL0</accession>
<dbReference type="EMBL" id="CAJJDO010000119">
    <property type="protein sequence ID" value="CAD8198794.1"/>
    <property type="molecule type" value="Genomic_DNA"/>
</dbReference>
<proteinExistence type="predicted"/>
<keyword evidence="2" id="KW-1185">Reference proteome</keyword>
<protein>
    <submittedName>
        <fullName evidence="1">Uncharacterized protein</fullName>
    </submittedName>
</protein>
<evidence type="ECO:0000313" key="1">
    <source>
        <dbReference type="EMBL" id="CAD8198794.1"/>
    </source>
</evidence>
<name>A0A8S1XCL0_9CILI</name>
<dbReference type="Proteomes" id="UP000689195">
    <property type="component" value="Unassembled WGS sequence"/>
</dbReference>
<evidence type="ECO:0000313" key="2">
    <source>
        <dbReference type="Proteomes" id="UP000689195"/>
    </source>
</evidence>
<gene>
    <name evidence="1" type="ORF">PPENT_87.1.T1190179</name>
</gene>
<dbReference type="AlphaFoldDB" id="A0A8S1XCL0"/>
<reference evidence="1" key="1">
    <citation type="submission" date="2021-01" db="EMBL/GenBank/DDBJ databases">
        <authorList>
            <consortium name="Genoscope - CEA"/>
            <person name="William W."/>
        </authorList>
    </citation>
    <scope>NUCLEOTIDE SEQUENCE</scope>
</reference>